<dbReference type="Pfam" id="PF00196">
    <property type="entry name" value="GerE"/>
    <property type="match status" value="1"/>
</dbReference>
<dbReference type="eggNOG" id="COG2197">
    <property type="taxonomic scope" value="Bacteria"/>
</dbReference>
<evidence type="ECO:0000313" key="9">
    <source>
        <dbReference type="EMBL" id="BAC51555.1"/>
    </source>
</evidence>
<feature type="domain" description="Response regulatory" evidence="8">
    <location>
        <begin position="51"/>
        <end position="166"/>
    </location>
</feature>
<evidence type="ECO:0000259" key="7">
    <source>
        <dbReference type="PROSITE" id="PS50043"/>
    </source>
</evidence>
<keyword evidence="3" id="KW-0238">DNA-binding</keyword>
<evidence type="ECO:0000256" key="3">
    <source>
        <dbReference type="ARBA" id="ARBA00023125"/>
    </source>
</evidence>
<dbReference type="KEGG" id="bja:bll6290"/>
<keyword evidence="2" id="KW-0805">Transcription regulation</keyword>
<dbReference type="EMBL" id="BA000040">
    <property type="protein sequence ID" value="BAC51555.1"/>
    <property type="molecule type" value="Genomic_DNA"/>
</dbReference>
<feature type="domain" description="HTH luxR-type" evidence="7">
    <location>
        <begin position="189"/>
        <end position="254"/>
    </location>
</feature>
<feature type="compositionally biased region" description="Basic and acidic residues" evidence="6">
    <location>
        <begin position="255"/>
        <end position="265"/>
    </location>
</feature>
<keyword evidence="10" id="KW-1185">Reference proteome</keyword>
<evidence type="ECO:0000256" key="2">
    <source>
        <dbReference type="ARBA" id="ARBA00023015"/>
    </source>
</evidence>
<dbReference type="PhylomeDB" id="Q89GQ5"/>
<dbReference type="AlphaFoldDB" id="Q89GQ5"/>
<dbReference type="STRING" id="224911.AAV28_29015"/>
<dbReference type="EnsemblBacteria" id="BAC51555">
    <property type="protein sequence ID" value="BAC51555"/>
    <property type="gene ID" value="BAC51555"/>
</dbReference>
<accession>Q89GQ5</accession>
<dbReference type="CDD" id="cd06170">
    <property type="entry name" value="LuxR_C_like"/>
    <property type="match status" value="1"/>
</dbReference>
<sequence>MLILACDAISILLVLREIYGDSIDSGGNSNRCAGFMFRGRSAEERPMRRISVVIADRHPVVLEGLSKVLGAVADFNIVASCNDAASCIEAIRRLAPDMAIVDPAMPGLAAAKILSTVNSENRSTHLVFFVASEDCELVFSATPVTCSIILRDTDSEALVESLRHIANGHNVLPSTPSESIASREQGTNSESGLTTLTERERQIMRLVSEGLSNKEIGRRLNTTDGTIKVHLHNIFQKLEISNRTVLAALAISQHDRATAPREKAPHPGSTSGER</sequence>
<dbReference type="GO" id="GO:0000160">
    <property type="term" value="P:phosphorelay signal transduction system"/>
    <property type="evidence" value="ECO:0007669"/>
    <property type="project" value="InterPro"/>
</dbReference>
<name>Q89GQ5_BRADU</name>
<evidence type="ECO:0000256" key="5">
    <source>
        <dbReference type="PROSITE-ProRule" id="PRU00169"/>
    </source>
</evidence>
<dbReference type="InterPro" id="IPR000792">
    <property type="entry name" value="Tscrpt_reg_LuxR_C"/>
</dbReference>
<dbReference type="Pfam" id="PF00072">
    <property type="entry name" value="Response_reg"/>
    <property type="match status" value="1"/>
</dbReference>
<dbReference type="PATRIC" id="fig|224911.5.peg.6431"/>
<dbReference type="CDD" id="cd17535">
    <property type="entry name" value="REC_NarL-like"/>
    <property type="match status" value="1"/>
</dbReference>
<dbReference type="OrthoDB" id="9782896at2"/>
<feature type="modified residue" description="4-aspartylphosphate" evidence="5">
    <location>
        <position position="102"/>
    </location>
</feature>
<dbReference type="PROSITE" id="PS50043">
    <property type="entry name" value="HTH_LUXR_2"/>
    <property type="match status" value="1"/>
</dbReference>
<dbReference type="GO" id="GO:0003677">
    <property type="term" value="F:DNA binding"/>
    <property type="evidence" value="ECO:0007669"/>
    <property type="project" value="UniProtKB-KW"/>
</dbReference>
<dbReference type="InterPro" id="IPR001789">
    <property type="entry name" value="Sig_transdc_resp-reg_receiver"/>
</dbReference>
<dbReference type="PROSITE" id="PS50110">
    <property type="entry name" value="RESPONSE_REGULATORY"/>
    <property type="match status" value="1"/>
</dbReference>
<organism evidence="9 10">
    <name type="scientific">Bradyrhizobium diazoefficiens (strain JCM 10833 / BCRC 13528 / IAM 13628 / NBRC 14792 / USDA 110)</name>
    <dbReference type="NCBI Taxonomy" id="224911"/>
    <lineage>
        <taxon>Bacteria</taxon>
        <taxon>Pseudomonadati</taxon>
        <taxon>Pseudomonadota</taxon>
        <taxon>Alphaproteobacteria</taxon>
        <taxon>Hyphomicrobiales</taxon>
        <taxon>Nitrobacteraceae</taxon>
        <taxon>Bradyrhizobium</taxon>
    </lineage>
</organism>
<dbReference type="SMART" id="SM00421">
    <property type="entry name" value="HTH_LUXR"/>
    <property type="match status" value="1"/>
</dbReference>
<keyword evidence="4" id="KW-0804">Transcription</keyword>
<evidence type="ECO:0000256" key="4">
    <source>
        <dbReference type="ARBA" id="ARBA00023163"/>
    </source>
</evidence>
<feature type="region of interest" description="Disordered" evidence="6">
    <location>
        <begin position="255"/>
        <end position="274"/>
    </location>
</feature>
<dbReference type="PANTHER" id="PTHR44688">
    <property type="entry name" value="DNA-BINDING TRANSCRIPTIONAL ACTIVATOR DEVR_DOSR"/>
    <property type="match status" value="1"/>
</dbReference>
<evidence type="ECO:0000256" key="6">
    <source>
        <dbReference type="SAM" id="MobiDB-lite"/>
    </source>
</evidence>
<keyword evidence="1 5" id="KW-0597">Phosphoprotein</keyword>
<protein>
    <submittedName>
        <fullName evidence="9">Two-component response regulator</fullName>
    </submittedName>
</protein>
<dbReference type="SUPFAM" id="SSF46894">
    <property type="entry name" value="C-terminal effector domain of the bipartite response regulators"/>
    <property type="match status" value="1"/>
</dbReference>
<reference evidence="10" key="1">
    <citation type="journal article" date="2002" name="DNA Res.">
        <title>Complete genomic sequence of nitrogen-fixing symbiotic bacterium Bradyrhizobium japonicum USDA110.</title>
        <authorList>
            <person name="Kaneko T."/>
            <person name="Nakamura Y."/>
            <person name="Sato S."/>
            <person name="Minamisawa K."/>
            <person name="Uchiumi T."/>
            <person name="Sasamoto S."/>
            <person name="Watanabe A."/>
            <person name="Idesawa K."/>
            <person name="Iriguchi M."/>
            <person name="Kawashima K."/>
            <person name="Kohara M."/>
            <person name="Matsumoto M."/>
            <person name="Shimpo S."/>
            <person name="Tsuruoka H."/>
            <person name="Wada T."/>
            <person name="Yamada M."/>
            <person name="Tabata S."/>
        </authorList>
    </citation>
    <scope>NUCLEOTIDE SEQUENCE [LARGE SCALE GENOMIC DNA]</scope>
    <source>
        <strain evidence="10">JCM 10833 / BCRC 13528 / IAM 13628 / NBRC 14792 / USDA 110</strain>
    </source>
</reference>
<dbReference type="SUPFAM" id="SSF52172">
    <property type="entry name" value="CheY-like"/>
    <property type="match status" value="1"/>
</dbReference>
<dbReference type="Gene3D" id="3.40.50.2300">
    <property type="match status" value="1"/>
</dbReference>
<evidence type="ECO:0000256" key="1">
    <source>
        <dbReference type="ARBA" id="ARBA00022553"/>
    </source>
</evidence>
<dbReference type="InterPro" id="IPR011006">
    <property type="entry name" value="CheY-like_superfamily"/>
</dbReference>
<gene>
    <name evidence="9" type="ordered locus">bll6290</name>
</gene>
<evidence type="ECO:0000259" key="8">
    <source>
        <dbReference type="PROSITE" id="PS50110"/>
    </source>
</evidence>
<dbReference type="InterPro" id="IPR016032">
    <property type="entry name" value="Sig_transdc_resp-reg_C-effctor"/>
</dbReference>
<dbReference type="HOGENOM" id="CLU_000445_90_8_5"/>
<evidence type="ECO:0000313" key="10">
    <source>
        <dbReference type="Proteomes" id="UP000002526"/>
    </source>
</evidence>
<proteinExistence type="predicted"/>
<dbReference type="PRINTS" id="PR00038">
    <property type="entry name" value="HTHLUXR"/>
</dbReference>
<dbReference type="InParanoid" id="Q89GQ5"/>
<dbReference type="GO" id="GO:0006355">
    <property type="term" value="P:regulation of DNA-templated transcription"/>
    <property type="evidence" value="ECO:0007669"/>
    <property type="project" value="InterPro"/>
</dbReference>
<dbReference type="PANTHER" id="PTHR44688:SF16">
    <property type="entry name" value="DNA-BINDING TRANSCRIPTIONAL ACTIVATOR DEVR_DOSR"/>
    <property type="match status" value="1"/>
</dbReference>
<dbReference type="Proteomes" id="UP000002526">
    <property type="component" value="Chromosome"/>
</dbReference>
<dbReference type="InterPro" id="IPR058245">
    <property type="entry name" value="NreC/VraR/RcsB-like_REC"/>
</dbReference>